<organism evidence="2 3">
    <name type="scientific">Scheffersomyces spartinae</name>
    <dbReference type="NCBI Taxonomy" id="45513"/>
    <lineage>
        <taxon>Eukaryota</taxon>
        <taxon>Fungi</taxon>
        <taxon>Dikarya</taxon>
        <taxon>Ascomycota</taxon>
        <taxon>Saccharomycotina</taxon>
        <taxon>Pichiomycetes</taxon>
        <taxon>Debaryomycetaceae</taxon>
        <taxon>Scheffersomyces</taxon>
    </lineage>
</organism>
<keyword evidence="3" id="KW-1185">Reference proteome</keyword>
<gene>
    <name evidence="2" type="ORF">KQ657_004929</name>
</gene>
<dbReference type="OrthoDB" id="5344687at2759"/>
<keyword evidence="1" id="KW-0175">Coiled coil</keyword>
<comment type="caution">
    <text evidence="2">The sequence shown here is derived from an EMBL/GenBank/DDBJ whole genome shotgun (WGS) entry which is preliminary data.</text>
</comment>
<dbReference type="Proteomes" id="UP000790833">
    <property type="component" value="Unassembled WGS sequence"/>
</dbReference>
<evidence type="ECO:0000313" key="2">
    <source>
        <dbReference type="EMBL" id="KAG7194217.1"/>
    </source>
</evidence>
<dbReference type="RefSeq" id="XP_043049764.1">
    <property type="nucleotide sequence ID" value="XM_043195591.1"/>
</dbReference>
<proteinExistence type="predicted"/>
<evidence type="ECO:0000313" key="3">
    <source>
        <dbReference type="Proteomes" id="UP000790833"/>
    </source>
</evidence>
<dbReference type="GeneID" id="66118303"/>
<dbReference type="AlphaFoldDB" id="A0A9P7VA98"/>
<evidence type="ECO:0000256" key="1">
    <source>
        <dbReference type="SAM" id="Coils"/>
    </source>
</evidence>
<protein>
    <submittedName>
        <fullName evidence="2">Uncharacterized protein</fullName>
    </submittedName>
</protein>
<feature type="coiled-coil region" evidence="1">
    <location>
        <begin position="50"/>
        <end position="77"/>
    </location>
</feature>
<accession>A0A9P7VA98</accession>
<dbReference type="EMBL" id="JAHMUF010000008">
    <property type="protein sequence ID" value="KAG7194217.1"/>
    <property type="molecule type" value="Genomic_DNA"/>
</dbReference>
<sequence length="130" mass="14791">MEDIDNSEKLLQQVPLIKNPLYQPTKPVTLNANYAKLISGLSSSVLPPKFNLSKKDLEQWIEENKELETTLKQEKNLEQFKEWVKNKQTKFAPGFDVVMTPTKSTKTTVIESEDVELSELDMAFGSTKVS</sequence>
<reference evidence="2" key="1">
    <citation type="submission" date="2021-03" db="EMBL/GenBank/DDBJ databases">
        <authorList>
            <person name="Palmer J.M."/>
        </authorList>
    </citation>
    <scope>NUCLEOTIDE SEQUENCE</scope>
    <source>
        <strain evidence="2">ARV_011</strain>
    </source>
</reference>
<name>A0A9P7VA98_9ASCO</name>